<evidence type="ECO:0000256" key="5">
    <source>
        <dbReference type="ARBA" id="ARBA00023136"/>
    </source>
</evidence>
<dbReference type="EMBL" id="BMCS01000001">
    <property type="protein sequence ID" value="GGF16626.1"/>
    <property type="molecule type" value="Genomic_DNA"/>
</dbReference>
<evidence type="ECO:0000313" key="7">
    <source>
        <dbReference type="EMBL" id="GGF16626.1"/>
    </source>
</evidence>
<feature type="transmembrane region" description="Helical" evidence="6">
    <location>
        <begin position="244"/>
        <end position="268"/>
    </location>
</feature>
<reference evidence="8" key="1">
    <citation type="journal article" date="2019" name="Int. J. Syst. Evol. Microbiol.">
        <title>The Global Catalogue of Microorganisms (GCM) 10K type strain sequencing project: providing services to taxonomists for standard genome sequencing and annotation.</title>
        <authorList>
            <consortium name="The Broad Institute Genomics Platform"/>
            <consortium name="The Broad Institute Genome Sequencing Center for Infectious Disease"/>
            <person name="Wu L."/>
            <person name="Ma J."/>
        </authorList>
    </citation>
    <scope>NUCLEOTIDE SEQUENCE [LARGE SCALE GENOMIC DNA]</scope>
    <source>
        <strain evidence="8">CCM 7855</strain>
    </source>
</reference>
<name>A0ABQ1UG91_9NOCA</name>
<dbReference type="InterPro" id="IPR011701">
    <property type="entry name" value="MFS"/>
</dbReference>
<feature type="transmembrane region" description="Helical" evidence="6">
    <location>
        <begin position="139"/>
        <end position="165"/>
    </location>
</feature>
<feature type="transmembrane region" description="Helical" evidence="6">
    <location>
        <begin position="374"/>
        <end position="392"/>
    </location>
</feature>
<proteinExistence type="predicted"/>
<evidence type="ECO:0000256" key="2">
    <source>
        <dbReference type="ARBA" id="ARBA00022475"/>
    </source>
</evidence>
<feature type="transmembrane region" description="Helical" evidence="6">
    <location>
        <begin position="177"/>
        <end position="202"/>
    </location>
</feature>
<feature type="transmembrane region" description="Helical" evidence="6">
    <location>
        <begin position="81"/>
        <end position="101"/>
    </location>
</feature>
<dbReference type="PANTHER" id="PTHR23513:SF17">
    <property type="entry name" value="MEMBRANE PROTEIN"/>
    <property type="match status" value="1"/>
</dbReference>
<protein>
    <submittedName>
        <fullName evidence="7">MFS transporter</fullName>
    </submittedName>
</protein>
<dbReference type="Pfam" id="PF07690">
    <property type="entry name" value="MFS_1"/>
    <property type="match status" value="1"/>
</dbReference>
<dbReference type="SUPFAM" id="SSF103473">
    <property type="entry name" value="MFS general substrate transporter"/>
    <property type="match status" value="1"/>
</dbReference>
<dbReference type="RefSeq" id="WP_229704900.1">
    <property type="nucleotide sequence ID" value="NZ_BMCS01000001.1"/>
</dbReference>
<evidence type="ECO:0000313" key="8">
    <source>
        <dbReference type="Proteomes" id="UP000632454"/>
    </source>
</evidence>
<sequence>MPFLRAFRDRPGLSRLLAVRLSSQVTDGVFQAALGGAILFNPERHADPLAVAGGLAVLLLPYSVIGPFAGALLDHWDRRTVLIWANVARAVLVSIVAVSIATGAPDTVVLITALLVTGASRFVASGLSAGLPHVAPREILVGMNAFFTTIGAGALAVGAGIALGLRAIFGSDNVGSALTTMGAVVIALIGAGIAVGFAHLALGPDHPDTEGAAVTADHPRGPAMRAVAVGLLHGGRAVARARGVSGSLCAIGAHRVVFGLNTLMLLVLTRHSALGGGLAGIGLVASMTAVGMFIAALITPWSVARTGRRNTLLVALGIGVVAETTLLTFNGIVICAAAVVLGCIGQMCKLCGDAAMQMDTDDAVRGQVFSFQDAIFNIAYVGAVTVAALAIAENGHSPGLPIAGAVIYLTALGLVLGIYSQRRTFAAERHCVKDCFGDVAADQSRAEPSSNLT</sequence>
<evidence type="ECO:0000256" key="4">
    <source>
        <dbReference type="ARBA" id="ARBA00022989"/>
    </source>
</evidence>
<feature type="transmembrane region" description="Helical" evidence="6">
    <location>
        <begin position="108"/>
        <end position="127"/>
    </location>
</feature>
<feature type="transmembrane region" description="Helical" evidence="6">
    <location>
        <begin position="280"/>
        <end position="301"/>
    </location>
</feature>
<keyword evidence="3 6" id="KW-0812">Transmembrane</keyword>
<evidence type="ECO:0000256" key="6">
    <source>
        <dbReference type="SAM" id="Phobius"/>
    </source>
</evidence>
<dbReference type="Gene3D" id="1.20.1250.20">
    <property type="entry name" value="MFS general substrate transporter like domains"/>
    <property type="match status" value="1"/>
</dbReference>
<dbReference type="InterPro" id="IPR036259">
    <property type="entry name" value="MFS_trans_sf"/>
</dbReference>
<comment type="subcellular location">
    <subcellularLocation>
        <location evidence="1">Cell membrane</location>
        <topology evidence="1">Multi-pass membrane protein</topology>
    </subcellularLocation>
</comment>
<organism evidence="7 8">
    <name type="scientific">Williamsia phyllosphaerae</name>
    <dbReference type="NCBI Taxonomy" id="885042"/>
    <lineage>
        <taxon>Bacteria</taxon>
        <taxon>Bacillati</taxon>
        <taxon>Actinomycetota</taxon>
        <taxon>Actinomycetes</taxon>
        <taxon>Mycobacteriales</taxon>
        <taxon>Nocardiaceae</taxon>
        <taxon>Williamsia</taxon>
    </lineage>
</organism>
<evidence type="ECO:0000256" key="3">
    <source>
        <dbReference type="ARBA" id="ARBA00022692"/>
    </source>
</evidence>
<accession>A0ABQ1UG91</accession>
<feature type="transmembrane region" description="Helical" evidence="6">
    <location>
        <begin position="49"/>
        <end position="69"/>
    </location>
</feature>
<comment type="caution">
    <text evidence="7">The sequence shown here is derived from an EMBL/GenBank/DDBJ whole genome shotgun (WGS) entry which is preliminary data.</text>
</comment>
<keyword evidence="5 6" id="KW-0472">Membrane</keyword>
<keyword evidence="2" id="KW-1003">Cell membrane</keyword>
<dbReference type="Proteomes" id="UP000632454">
    <property type="component" value="Unassembled WGS sequence"/>
</dbReference>
<keyword evidence="8" id="KW-1185">Reference proteome</keyword>
<feature type="transmembrane region" description="Helical" evidence="6">
    <location>
        <begin position="398"/>
        <end position="419"/>
    </location>
</feature>
<evidence type="ECO:0000256" key="1">
    <source>
        <dbReference type="ARBA" id="ARBA00004651"/>
    </source>
</evidence>
<feature type="transmembrane region" description="Helical" evidence="6">
    <location>
        <begin position="313"/>
        <end position="341"/>
    </location>
</feature>
<gene>
    <name evidence="7" type="ORF">GCM10007298_10800</name>
</gene>
<keyword evidence="4 6" id="KW-1133">Transmembrane helix</keyword>
<dbReference type="PANTHER" id="PTHR23513">
    <property type="entry name" value="INTEGRAL MEMBRANE EFFLUX PROTEIN-RELATED"/>
    <property type="match status" value="1"/>
</dbReference>